<feature type="active site" description="Proton acceptor" evidence="8">
    <location>
        <position position="22"/>
    </location>
</feature>
<dbReference type="Proteomes" id="UP001317705">
    <property type="component" value="Chromosome"/>
</dbReference>
<evidence type="ECO:0000256" key="4">
    <source>
        <dbReference type="ARBA" id="ARBA00011037"/>
    </source>
</evidence>
<dbReference type="NCBIfam" id="TIGR01088">
    <property type="entry name" value="aroQ"/>
    <property type="match status" value="1"/>
</dbReference>
<accession>A0ABM8EM80</accession>
<dbReference type="SUPFAM" id="SSF52304">
    <property type="entry name" value="Type II 3-dehydroquinate dehydratase"/>
    <property type="match status" value="1"/>
</dbReference>
<evidence type="ECO:0000256" key="5">
    <source>
        <dbReference type="ARBA" id="ARBA00011193"/>
    </source>
</evidence>
<evidence type="ECO:0000313" key="10">
    <source>
        <dbReference type="Proteomes" id="UP001317705"/>
    </source>
</evidence>
<protein>
    <recommendedName>
        <fullName evidence="6 8">3-dehydroquinate dehydratase</fullName>
        <shortName evidence="8">3-dehydroquinase</shortName>
        <ecNumber evidence="6 8">4.2.1.10</ecNumber>
    </recommendedName>
    <alternativeName>
        <fullName evidence="8">Type II DHQase</fullName>
    </alternativeName>
</protein>
<feature type="binding site" evidence="8">
    <location>
        <position position="110"/>
    </location>
    <ligand>
        <name>substrate</name>
    </ligand>
</feature>
<dbReference type="EC" id="4.2.1.10" evidence="6 8"/>
<organism evidence="9 10">
    <name type="scientific">Geotalea uraniireducens</name>
    <dbReference type="NCBI Taxonomy" id="351604"/>
    <lineage>
        <taxon>Bacteria</taxon>
        <taxon>Pseudomonadati</taxon>
        <taxon>Thermodesulfobacteriota</taxon>
        <taxon>Desulfuromonadia</taxon>
        <taxon>Geobacterales</taxon>
        <taxon>Geobacteraceae</taxon>
        <taxon>Geotalea</taxon>
    </lineage>
</organism>
<dbReference type="Pfam" id="PF01220">
    <property type="entry name" value="DHquinase_II"/>
    <property type="match status" value="1"/>
</dbReference>
<feature type="binding site" evidence="8">
    <location>
        <begin position="100"/>
        <end position="101"/>
    </location>
    <ligand>
        <name>substrate</name>
    </ligand>
</feature>
<evidence type="ECO:0000313" key="9">
    <source>
        <dbReference type="EMBL" id="BDV43671.1"/>
    </source>
</evidence>
<comment type="similarity">
    <text evidence="4 8">Belongs to the type-II 3-dehydroquinase family.</text>
</comment>
<keyword evidence="8" id="KW-0057">Aromatic amino acid biosynthesis</keyword>
<evidence type="ECO:0000256" key="2">
    <source>
        <dbReference type="ARBA" id="ARBA00003924"/>
    </source>
</evidence>
<dbReference type="NCBIfam" id="NF003805">
    <property type="entry name" value="PRK05395.1-2"/>
    <property type="match status" value="1"/>
</dbReference>
<evidence type="ECO:0000256" key="6">
    <source>
        <dbReference type="ARBA" id="ARBA00012060"/>
    </source>
</evidence>
<feature type="site" description="Transition state stabilizer" evidence="8">
    <location>
        <position position="17"/>
    </location>
</feature>
<dbReference type="PROSITE" id="PS01029">
    <property type="entry name" value="DEHYDROQUINASE_II"/>
    <property type="match status" value="1"/>
</dbReference>
<comment type="catalytic activity">
    <reaction evidence="1 8">
        <text>3-dehydroquinate = 3-dehydroshikimate + H2O</text>
        <dbReference type="Rhea" id="RHEA:21096"/>
        <dbReference type="ChEBI" id="CHEBI:15377"/>
        <dbReference type="ChEBI" id="CHEBI:16630"/>
        <dbReference type="ChEBI" id="CHEBI:32364"/>
        <dbReference type="EC" id="4.2.1.10"/>
    </reaction>
</comment>
<dbReference type="CDD" id="cd00466">
    <property type="entry name" value="DHQase_II"/>
    <property type="match status" value="1"/>
</dbReference>
<keyword evidence="8" id="KW-0028">Amino-acid biosynthesis</keyword>
<keyword evidence="7 8" id="KW-0456">Lyase</keyword>
<dbReference type="InterPro" id="IPR018509">
    <property type="entry name" value="DHquinase_II_CS"/>
</dbReference>
<comment type="subunit">
    <text evidence="5 8">Homododecamer.</text>
</comment>
<feature type="binding site" evidence="8">
    <location>
        <position position="73"/>
    </location>
    <ligand>
        <name>substrate</name>
    </ligand>
</feature>
<evidence type="ECO:0000256" key="3">
    <source>
        <dbReference type="ARBA" id="ARBA00004902"/>
    </source>
</evidence>
<feature type="binding site" evidence="8">
    <location>
        <position position="79"/>
    </location>
    <ligand>
        <name>substrate</name>
    </ligand>
</feature>
<dbReference type="NCBIfam" id="NF003807">
    <property type="entry name" value="PRK05395.1-4"/>
    <property type="match status" value="1"/>
</dbReference>
<dbReference type="HAMAP" id="MF_00169">
    <property type="entry name" value="AroQ"/>
    <property type="match status" value="1"/>
</dbReference>
<feature type="active site" description="Proton donor" evidence="8">
    <location>
        <position position="99"/>
    </location>
</feature>
<gene>
    <name evidence="8 9" type="primary">aroQ</name>
    <name evidence="9" type="ORF">GURASL_25940</name>
</gene>
<sequence length="150" mass="15787">MKILVVHGPNLNMLGKREPGIYGVATLDEINAAISVLAQELGCDVTFVQANGEGALVEAIHGALGCCDGILINPAAYTHTSVALRDAIAAVGLPAVEVHLSNIHCREEFRHHSFIAPVAVGQIAGFGPDSYLLGLRALFTHIKKGIVTKD</sequence>
<evidence type="ECO:0000256" key="7">
    <source>
        <dbReference type="ARBA" id="ARBA00023239"/>
    </source>
</evidence>
<feature type="binding site" evidence="8">
    <location>
        <position position="86"/>
    </location>
    <ligand>
        <name>substrate</name>
    </ligand>
</feature>
<dbReference type="EMBL" id="AP027151">
    <property type="protein sequence ID" value="BDV43671.1"/>
    <property type="molecule type" value="Genomic_DNA"/>
</dbReference>
<keyword evidence="10" id="KW-1185">Reference proteome</keyword>
<dbReference type="InterPro" id="IPR036441">
    <property type="entry name" value="DHquinase_II_sf"/>
</dbReference>
<dbReference type="NCBIfam" id="NF003806">
    <property type="entry name" value="PRK05395.1-3"/>
    <property type="match status" value="1"/>
</dbReference>
<comment type="function">
    <text evidence="2 8">Catalyzes a trans-dehydration via an enolate intermediate.</text>
</comment>
<evidence type="ECO:0000256" key="8">
    <source>
        <dbReference type="HAMAP-Rule" id="MF_00169"/>
    </source>
</evidence>
<dbReference type="RefSeq" id="WP_281999797.1">
    <property type="nucleotide sequence ID" value="NZ_AP027151.1"/>
</dbReference>
<comment type="pathway">
    <text evidence="3 8">Metabolic intermediate biosynthesis; chorismate biosynthesis; chorismate from D-erythrose 4-phosphate and phosphoenolpyruvate: step 3/7.</text>
</comment>
<dbReference type="PIRSF" id="PIRSF001399">
    <property type="entry name" value="DHquinase_II"/>
    <property type="match status" value="1"/>
</dbReference>
<proteinExistence type="inferred from homology"/>
<dbReference type="PANTHER" id="PTHR21272:SF3">
    <property type="entry name" value="CATABOLIC 3-DEHYDROQUINASE"/>
    <property type="match status" value="1"/>
</dbReference>
<dbReference type="InterPro" id="IPR001874">
    <property type="entry name" value="DHquinase_II"/>
</dbReference>
<reference evidence="9 10" key="1">
    <citation type="submission" date="2022-12" db="EMBL/GenBank/DDBJ databases">
        <title>Polyphasic characterization of Geotalea uranireducens NIT-SL11 newly isolated from a complex of sewage sludge and microbially reduced graphene oxide.</title>
        <authorList>
            <person name="Xie L."/>
            <person name="Yoshida N."/>
            <person name="Meng L."/>
        </authorList>
    </citation>
    <scope>NUCLEOTIDE SEQUENCE [LARGE SCALE GENOMIC DNA]</scope>
    <source>
        <strain evidence="9 10">NIT-SL11</strain>
    </source>
</reference>
<dbReference type="PANTHER" id="PTHR21272">
    <property type="entry name" value="CATABOLIC 3-DEHYDROQUINASE"/>
    <property type="match status" value="1"/>
</dbReference>
<evidence type="ECO:0000256" key="1">
    <source>
        <dbReference type="ARBA" id="ARBA00001864"/>
    </source>
</evidence>
<name>A0ABM8EM80_9BACT</name>
<dbReference type="Gene3D" id="3.40.50.9100">
    <property type="entry name" value="Dehydroquinase, class II"/>
    <property type="match status" value="1"/>
</dbReference>